<keyword evidence="2" id="KW-1133">Transmembrane helix</keyword>
<protein>
    <recommendedName>
        <fullName evidence="5">Transmembrane protein</fullName>
    </recommendedName>
</protein>
<evidence type="ECO:0000313" key="4">
    <source>
        <dbReference type="Proteomes" id="UP000030744"/>
    </source>
</evidence>
<dbReference type="GeneID" id="25379236"/>
<accession>U6K8J7</accession>
<name>U6K8J7_9EIME</name>
<evidence type="ECO:0008006" key="5">
    <source>
        <dbReference type="Google" id="ProtNLM"/>
    </source>
</evidence>
<dbReference type="OrthoDB" id="347609at2759"/>
<proteinExistence type="predicted"/>
<dbReference type="VEuPathDB" id="ToxoDB:EMH_0045250"/>
<evidence type="ECO:0000256" key="2">
    <source>
        <dbReference type="SAM" id="Phobius"/>
    </source>
</evidence>
<feature type="compositionally biased region" description="Acidic residues" evidence="1">
    <location>
        <begin position="293"/>
        <end position="302"/>
    </location>
</feature>
<gene>
    <name evidence="3" type="ORF">EMH_0045250</name>
</gene>
<keyword evidence="2" id="KW-0472">Membrane</keyword>
<organism evidence="3 4">
    <name type="scientific">Eimeria mitis</name>
    <dbReference type="NCBI Taxonomy" id="44415"/>
    <lineage>
        <taxon>Eukaryota</taxon>
        <taxon>Sar</taxon>
        <taxon>Alveolata</taxon>
        <taxon>Apicomplexa</taxon>
        <taxon>Conoidasida</taxon>
        <taxon>Coccidia</taxon>
        <taxon>Eucoccidiorida</taxon>
        <taxon>Eimeriorina</taxon>
        <taxon>Eimeriidae</taxon>
        <taxon>Eimeria</taxon>
    </lineage>
</organism>
<dbReference type="AlphaFoldDB" id="U6K8J7"/>
<keyword evidence="4" id="KW-1185">Reference proteome</keyword>
<feature type="compositionally biased region" description="Polar residues" evidence="1">
    <location>
        <begin position="14"/>
        <end position="31"/>
    </location>
</feature>
<reference evidence="3" key="2">
    <citation type="submission" date="2013-10" db="EMBL/GenBank/DDBJ databases">
        <authorList>
            <person name="Aslett M."/>
        </authorList>
    </citation>
    <scope>NUCLEOTIDE SEQUENCE [LARGE SCALE GENOMIC DNA]</scope>
    <source>
        <strain evidence="3">Houghton</strain>
    </source>
</reference>
<dbReference type="Proteomes" id="UP000030744">
    <property type="component" value="Unassembled WGS sequence"/>
</dbReference>
<feature type="compositionally biased region" description="Basic and acidic residues" evidence="1">
    <location>
        <begin position="1"/>
        <end position="13"/>
    </location>
</feature>
<sequence length="504" mass="55382">MLPTVLHDKEQTGREQSGTTSRVSVPPTQNGEAEEPLIISTPFAPQDARFRPRLQNRPFLLSLVAVISAATILIMVSVCNAWLSRKQVSGVTRRRLSDNGDVVDQDEQAILEGCLQLEAELGILHQREISGPETDAGTRVEGLVSALHAAAAEHEAARGTMLLNEGTATSHLVPGQVQERTEETSPGVQGSLPSHGDEAVYLPATSSSATPPDRDEAVYLPATASSATPPDQGPWGAAEAIDPDGWLTSIPDIAGTQDEQHEETEDLLEPPIVIESDDEQPSTSTSAVLEPPGAEEESDETLDIARHPYVRLPQLEDDVYIRNIDVESLFSDYRRRIQPFFYLQIVTKLMDKDVLDQQDVHMLISATEGLISTSWLQAGRPLRKSRPVFVADTFANQFLTFDAIVSVIELLGDSMQADLWWDQFIAGFTHEAPRMFPSGGKSTGGLNRRLTRRLCDALEVLKTRKRPPLADVVALKKALFCSPDAPFSFKEPKWDHWRGKGKCD</sequence>
<evidence type="ECO:0000256" key="1">
    <source>
        <dbReference type="SAM" id="MobiDB-lite"/>
    </source>
</evidence>
<feature type="transmembrane region" description="Helical" evidence="2">
    <location>
        <begin position="59"/>
        <end position="83"/>
    </location>
</feature>
<evidence type="ECO:0000313" key="3">
    <source>
        <dbReference type="EMBL" id="CDJ32517.1"/>
    </source>
</evidence>
<feature type="region of interest" description="Disordered" evidence="1">
    <location>
        <begin position="275"/>
        <end position="302"/>
    </location>
</feature>
<dbReference type="EMBL" id="HG684243">
    <property type="protein sequence ID" value="CDJ32517.1"/>
    <property type="molecule type" value="Genomic_DNA"/>
</dbReference>
<keyword evidence="2" id="KW-0812">Transmembrane</keyword>
<dbReference type="RefSeq" id="XP_013355082.1">
    <property type="nucleotide sequence ID" value="XM_013499628.1"/>
</dbReference>
<reference evidence="3" key="1">
    <citation type="submission" date="2013-10" db="EMBL/GenBank/DDBJ databases">
        <title>Genomic analysis of the causative agents of coccidiosis in chickens.</title>
        <authorList>
            <person name="Reid A.J."/>
            <person name="Blake D."/>
            <person name="Billington K."/>
            <person name="Browne H."/>
            <person name="Dunn M."/>
            <person name="Hung S."/>
            <person name="Kawahara F."/>
            <person name="Miranda-Saavedra D."/>
            <person name="Mourier T."/>
            <person name="Nagra H."/>
            <person name="Otto T.D."/>
            <person name="Rawlings N."/>
            <person name="Sanchez A."/>
            <person name="Sanders M."/>
            <person name="Subramaniam C."/>
            <person name="Tay Y."/>
            <person name="Dear P."/>
            <person name="Doerig C."/>
            <person name="Gruber A."/>
            <person name="Parkinson J."/>
            <person name="Shirley M."/>
            <person name="Wan K.L."/>
            <person name="Berriman M."/>
            <person name="Tomley F."/>
            <person name="Pain A."/>
        </authorList>
    </citation>
    <scope>NUCLEOTIDE SEQUENCE [LARGE SCALE GENOMIC DNA]</scope>
    <source>
        <strain evidence="3">Houghton</strain>
    </source>
</reference>
<feature type="region of interest" description="Disordered" evidence="1">
    <location>
        <begin position="1"/>
        <end position="34"/>
    </location>
</feature>